<dbReference type="Gene3D" id="3.40.50.2300">
    <property type="match status" value="1"/>
</dbReference>
<keyword evidence="1 2" id="KW-0597">Phosphoprotein</keyword>
<dbReference type="EMBL" id="JADEWZ010000010">
    <property type="protein sequence ID" value="MBE9115940.1"/>
    <property type="molecule type" value="Genomic_DNA"/>
</dbReference>
<reference evidence="4" key="1">
    <citation type="submission" date="2020-10" db="EMBL/GenBank/DDBJ databases">
        <authorList>
            <person name="Castelo-Branco R."/>
            <person name="Eusebio N."/>
            <person name="Adriana R."/>
            <person name="Vieira A."/>
            <person name="Brugerolle De Fraissinette N."/>
            <person name="Rezende De Castro R."/>
            <person name="Schneider M.P."/>
            <person name="Vasconcelos V."/>
            <person name="Leao P.N."/>
        </authorList>
    </citation>
    <scope>NUCLEOTIDE SEQUENCE</scope>
    <source>
        <strain evidence="4">LEGE 07157</strain>
    </source>
</reference>
<protein>
    <submittedName>
        <fullName evidence="4">Response regulator</fullName>
    </submittedName>
</protein>
<evidence type="ECO:0000259" key="3">
    <source>
        <dbReference type="PROSITE" id="PS50110"/>
    </source>
</evidence>
<keyword evidence="5" id="KW-1185">Reference proteome</keyword>
<dbReference type="InterPro" id="IPR011006">
    <property type="entry name" value="CheY-like_superfamily"/>
</dbReference>
<feature type="modified residue" description="4-aspartylphosphate" evidence="2">
    <location>
        <position position="55"/>
    </location>
</feature>
<dbReference type="SUPFAM" id="SSF52172">
    <property type="entry name" value="CheY-like"/>
    <property type="match status" value="1"/>
</dbReference>
<gene>
    <name evidence="4" type="ORF">IQ249_08550</name>
</gene>
<dbReference type="Proteomes" id="UP000654482">
    <property type="component" value="Unassembled WGS sequence"/>
</dbReference>
<organism evidence="4 5">
    <name type="scientific">Lusitaniella coriacea LEGE 07157</name>
    <dbReference type="NCBI Taxonomy" id="945747"/>
    <lineage>
        <taxon>Bacteria</taxon>
        <taxon>Bacillati</taxon>
        <taxon>Cyanobacteriota</taxon>
        <taxon>Cyanophyceae</taxon>
        <taxon>Spirulinales</taxon>
        <taxon>Lusitaniellaceae</taxon>
        <taxon>Lusitaniella</taxon>
    </lineage>
</organism>
<sequence length="126" mass="13887">MSEKSILLIDDEETIQEVVKIGIEIEVDWHVAIASSGSEGINLAQTQHPDVILLDVMMPDMDGFSTVAQLKANAKTRSIPVIFLTAKTQAVEKDRCKQLGVVDVITKPFNSMTLASQIAKILHWDL</sequence>
<dbReference type="PROSITE" id="PS50110">
    <property type="entry name" value="RESPONSE_REGULATORY"/>
    <property type="match status" value="1"/>
</dbReference>
<evidence type="ECO:0000313" key="4">
    <source>
        <dbReference type="EMBL" id="MBE9115940.1"/>
    </source>
</evidence>
<comment type="caution">
    <text evidence="4">The sequence shown here is derived from an EMBL/GenBank/DDBJ whole genome shotgun (WGS) entry which is preliminary data.</text>
</comment>
<dbReference type="PANTHER" id="PTHR44591:SF22">
    <property type="entry name" value="CHEY SUBFAMILY"/>
    <property type="match status" value="1"/>
</dbReference>
<dbReference type="AlphaFoldDB" id="A0A8J7DVP6"/>
<dbReference type="PANTHER" id="PTHR44591">
    <property type="entry name" value="STRESS RESPONSE REGULATOR PROTEIN 1"/>
    <property type="match status" value="1"/>
</dbReference>
<evidence type="ECO:0000313" key="5">
    <source>
        <dbReference type="Proteomes" id="UP000654482"/>
    </source>
</evidence>
<feature type="domain" description="Response regulatory" evidence="3">
    <location>
        <begin position="5"/>
        <end position="122"/>
    </location>
</feature>
<name>A0A8J7DVP6_9CYAN</name>
<evidence type="ECO:0000256" key="2">
    <source>
        <dbReference type="PROSITE-ProRule" id="PRU00169"/>
    </source>
</evidence>
<dbReference type="CDD" id="cd17552">
    <property type="entry name" value="REC_RR468-like"/>
    <property type="match status" value="1"/>
</dbReference>
<dbReference type="RefSeq" id="WP_194029031.1">
    <property type="nucleotide sequence ID" value="NZ_JADEWZ010000010.1"/>
</dbReference>
<dbReference type="InterPro" id="IPR001789">
    <property type="entry name" value="Sig_transdc_resp-reg_receiver"/>
</dbReference>
<proteinExistence type="predicted"/>
<evidence type="ECO:0000256" key="1">
    <source>
        <dbReference type="ARBA" id="ARBA00022553"/>
    </source>
</evidence>
<dbReference type="Pfam" id="PF00072">
    <property type="entry name" value="Response_reg"/>
    <property type="match status" value="1"/>
</dbReference>
<dbReference type="GO" id="GO:0000160">
    <property type="term" value="P:phosphorelay signal transduction system"/>
    <property type="evidence" value="ECO:0007669"/>
    <property type="project" value="InterPro"/>
</dbReference>
<dbReference type="InterPro" id="IPR050595">
    <property type="entry name" value="Bact_response_regulator"/>
</dbReference>
<dbReference type="SMART" id="SM00448">
    <property type="entry name" value="REC"/>
    <property type="match status" value="1"/>
</dbReference>
<accession>A0A8J7DVP6</accession>